<proteinExistence type="predicted"/>
<organism evidence="2 3">
    <name type="scientific">Albimonas donghaensis</name>
    <dbReference type="NCBI Taxonomy" id="356660"/>
    <lineage>
        <taxon>Bacteria</taxon>
        <taxon>Pseudomonadati</taxon>
        <taxon>Pseudomonadota</taxon>
        <taxon>Alphaproteobacteria</taxon>
        <taxon>Rhodobacterales</taxon>
        <taxon>Paracoccaceae</taxon>
        <taxon>Albimonas</taxon>
    </lineage>
</organism>
<keyword evidence="1" id="KW-0472">Membrane</keyword>
<sequence length="88" mass="9636">MFQYPLYLLLRRIGDTALRTYAAVFIVMMAGGLLSGLGAGFGSFAMRLEHLSISHVIFQMPGAFLAMGILLVFRRRPSGLALDPDTQS</sequence>
<evidence type="ECO:0000313" key="3">
    <source>
        <dbReference type="Proteomes" id="UP000199118"/>
    </source>
</evidence>
<keyword evidence="1" id="KW-0812">Transmembrane</keyword>
<dbReference type="AlphaFoldDB" id="A0A1H3BPI0"/>
<evidence type="ECO:0000313" key="2">
    <source>
        <dbReference type="EMBL" id="SDX43882.1"/>
    </source>
</evidence>
<dbReference type="EMBL" id="FNMZ01000005">
    <property type="protein sequence ID" value="SDX43882.1"/>
    <property type="molecule type" value="Genomic_DNA"/>
</dbReference>
<dbReference type="RefSeq" id="WP_143040325.1">
    <property type="nucleotide sequence ID" value="NZ_FNMZ01000005.1"/>
</dbReference>
<evidence type="ECO:0000256" key="1">
    <source>
        <dbReference type="SAM" id="Phobius"/>
    </source>
</evidence>
<reference evidence="2 3" key="1">
    <citation type="submission" date="2016-10" db="EMBL/GenBank/DDBJ databases">
        <authorList>
            <person name="de Groot N.N."/>
        </authorList>
    </citation>
    <scope>NUCLEOTIDE SEQUENCE [LARGE SCALE GENOMIC DNA]</scope>
    <source>
        <strain evidence="2 3">DSM 17890</strain>
    </source>
</reference>
<protein>
    <submittedName>
        <fullName evidence="2">Uncharacterized protein</fullName>
    </submittedName>
</protein>
<gene>
    <name evidence="2" type="ORF">SAMN05444336_105111</name>
</gene>
<dbReference type="Proteomes" id="UP000199118">
    <property type="component" value="Unassembled WGS sequence"/>
</dbReference>
<dbReference type="STRING" id="356660.SAMN05444336_105111"/>
<feature type="transmembrane region" description="Helical" evidence="1">
    <location>
        <begin position="52"/>
        <end position="73"/>
    </location>
</feature>
<keyword evidence="1" id="KW-1133">Transmembrane helix</keyword>
<name>A0A1H3BPI0_9RHOB</name>
<keyword evidence="3" id="KW-1185">Reference proteome</keyword>
<accession>A0A1H3BPI0</accession>
<feature type="transmembrane region" description="Helical" evidence="1">
    <location>
        <begin position="21"/>
        <end position="46"/>
    </location>
</feature>